<dbReference type="CDD" id="cd00303">
    <property type="entry name" value="retropepsin_like"/>
    <property type="match status" value="1"/>
</dbReference>
<organism evidence="1 2">
    <name type="scientific">Gossypium australe</name>
    <dbReference type="NCBI Taxonomy" id="47621"/>
    <lineage>
        <taxon>Eukaryota</taxon>
        <taxon>Viridiplantae</taxon>
        <taxon>Streptophyta</taxon>
        <taxon>Embryophyta</taxon>
        <taxon>Tracheophyta</taxon>
        <taxon>Spermatophyta</taxon>
        <taxon>Magnoliopsida</taxon>
        <taxon>eudicotyledons</taxon>
        <taxon>Gunneridae</taxon>
        <taxon>Pentapetalae</taxon>
        <taxon>rosids</taxon>
        <taxon>malvids</taxon>
        <taxon>Malvales</taxon>
        <taxon>Malvaceae</taxon>
        <taxon>Malvoideae</taxon>
        <taxon>Gossypium</taxon>
    </lineage>
</organism>
<dbReference type="PANTHER" id="PTHR33067:SF39">
    <property type="entry name" value="TRANSCRIPTION FACTOR INTERACTOR AND REGULATOR CCHC(ZN) FAMILY"/>
    <property type="match status" value="1"/>
</dbReference>
<keyword evidence="2" id="KW-1185">Reference proteome</keyword>
<dbReference type="EMBL" id="SMMG02000011">
    <property type="protein sequence ID" value="KAA3457308.1"/>
    <property type="molecule type" value="Genomic_DNA"/>
</dbReference>
<sequence length="358" mass="41169">MDYESLYEAWEIFKELLHRFPYYGILHCIQLERFYNGLNPHTRLVVDTSTNGALLSKSGNEAYEIIERIASNNYQWQTNRSTSRRRVAGVHETVEPKEVVIEDKPIEKEESQPTVKIPTLEELELPKFDENKLPSKLKDLGSLIIACNIGESYCGKALCDLGEIINLMQYISKVLGIGEVRPTTVTPQLADRSLAYPEGKIEDVLVRVDRFIFPIDFIVLDFEADKNVPIILRRPFLATRITLIDLQKGEVMMRVQDDQNNFVNGQLERNSGTEPLKDEEGNENMALMEANMRNYVQPTQFEPLELEAREYTQPKLAIEEPLKFELTVLPSHLKYIYLGNCSTFPLIVSVELTEHQEE</sequence>
<proteinExistence type="predicted"/>
<reference evidence="2" key="1">
    <citation type="journal article" date="2019" name="Plant Biotechnol. J.">
        <title>Genome sequencing of the Australian wild diploid species Gossypium australe highlights disease resistance and delayed gland morphogenesis.</title>
        <authorList>
            <person name="Cai Y."/>
            <person name="Cai X."/>
            <person name="Wang Q."/>
            <person name="Wang P."/>
            <person name="Zhang Y."/>
            <person name="Cai C."/>
            <person name="Xu Y."/>
            <person name="Wang K."/>
            <person name="Zhou Z."/>
            <person name="Wang C."/>
            <person name="Geng S."/>
            <person name="Li B."/>
            <person name="Dong Q."/>
            <person name="Hou Y."/>
            <person name="Wang H."/>
            <person name="Ai P."/>
            <person name="Liu Z."/>
            <person name="Yi F."/>
            <person name="Sun M."/>
            <person name="An G."/>
            <person name="Cheng J."/>
            <person name="Zhang Y."/>
            <person name="Shi Q."/>
            <person name="Xie Y."/>
            <person name="Shi X."/>
            <person name="Chang Y."/>
            <person name="Huang F."/>
            <person name="Chen Y."/>
            <person name="Hong S."/>
            <person name="Mi L."/>
            <person name="Sun Q."/>
            <person name="Zhang L."/>
            <person name="Zhou B."/>
            <person name="Peng R."/>
            <person name="Zhang X."/>
            <person name="Liu F."/>
        </authorList>
    </citation>
    <scope>NUCLEOTIDE SEQUENCE [LARGE SCALE GENOMIC DNA]</scope>
    <source>
        <strain evidence="2">cv. PA1801</strain>
    </source>
</reference>
<dbReference type="InterPro" id="IPR021109">
    <property type="entry name" value="Peptidase_aspartic_dom_sf"/>
</dbReference>
<evidence type="ECO:0000313" key="2">
    <source>
        <dbReference type="Proteomes" id="UP000325315"/>
    </source>
</evidence>
<protein>
    <submittedName>
        <fullName evidence="1">Retrovirus-related Pol polyprotein from transposon opus</fullName>
    </submittedName>
</protein>
<accession>A0A5B6UJ95</accession>
<name>A0A5B6UJ95_9ROSI</name>
<gene>
    <name evidence="1" type="ORF">EPI10_003996</name>
</gene>
<dbReference type="Gene3D" id="2.40.70.10">
    <property type="entry name" value="Acid Proteases"/>
    <property type="match status" value="1"/>
</dbReference>
<evidence type="ECO:0000313" key="1">
    <source>
        <dbReference type="EMBL" id="KAA3457308.1"/>
    </source>
</evidence>
<dbReference type="AlphaFoldDB" id="A0A5B6UJ95"/>
<dbReference type="Proteomes" id="UP000325315">
    <property type="component" value="Unassembled WGS sequence"/>
</dbReference>
<dbReference type="OrthoDB" id="1744168at2759"/>
<comment type="caution">
    <text evidence="1">The sequence shown here is derived from an EMBL/GenBank/DDBJ whole genome shotgun (WGS) entry which is preliminary data.</text>
</comment>
<dbReference type="PANTHER" id="PTHR33067">
    <property type="entry name" value="RNA-DIRECTED DNA POLYMERASE-RELATED"/>
    <property type="match status" value="1"/>
</dbReference>